<dbReference type="KEGG" id="vmo:VMUT_0811"/>
<evidence type="ECO:0000313" key="1">
    <source>
        <dbReference type="EMBL" id="ADY01021.1"/>
    </source>
</evidence>
<protein>
    <submittedName>
        <fullName evidence="1">Uncharacterized protein</fullName>
    </submittedName>
</protein>
<reference evidence="1 2" key="1">
    <citation type="journal article" date="2011" name="J. Bacteriol.">
        <title>Complete genome sequence of 'Vulcanisaeta moutnovskia' strain 768-28, a novel member of the hyperthermophilic crenarchaeal genus vulcanisaeta.</title>
        <authorList>
            <person name="Gumerov V.M."/>
            <person name="Mardanov A.V."/>
            <person name="Beletsky A.V."/>
            <person name="Prokofeva M.I."/>
            <person name="Bonch-Osmolovskaya E.A."/>
            <person name="Ravin N.V."/>
            <person name="Skryabin K.G."/>
        </authorList>
    </citation>
    <scope>NUCLEOTIDE SEQUENCE [LARGE SCALE GENOMIC DNA]</scope>
    <source>
        <strain evidence="1 2">768-28</strain>
    </source>
</reference>
<dbReference type="Proteomes" id="UP000007485">
    <property type="component" value="Chromosome"/>
</dbReference>
<keyword evidence="2" id="KW-1185">Reference proteome</keyword>
<dbReference type="AlphaFoldDB" id="F0QWH3"/>
<dbReference type="RefSeq" id="WP_013604183.1">
    <property type="nucleotide sequence ID" value="NC_015151.1"/>
</dbReference>
<proteinExistence type="predicted"/>
<organism evidence="1 2">
    <name type="scientific">Vulcanisaeta moutnovskia (strain 768-28)</name>
    <dbReference type="NCBI Taxonomy" id="985053"/>
    <lineage>
        <taxon>Archaea</taxon>
        <taxon>Thermoproteota</taxon>
        <taxon>Thermoprotei</taxon>
        <taxon>Thermoproteales</taxon>
        <taxon>Thermoproteaceae</taxon>
        <taxon>Vulcanisaeta</taxon>
    </lineage>
</organism>
<dbReference type="GeneID" id="10288463"/>
<dbReference type="eggNOG" id="arCOG05670">
    <property type="taxonomic scope" value="Archaea"/>
</dbReference>
<sequence length="172" mass="20018">MHSYDAIKALTEEYRSRFVKVIQQICRCKREYERNRDLMNILSIGEDIIQCIKSKRPCDLGLIKVKIIKKFLNTQVIIVINNEEITVDEFNKLVASAKFFKEWYDNDCSIDSYMQPLIGADHYDEIKEFLAKNLEKLQYVCDNAMPGLDLNDLPIYVSNGITKAISDLVRKV</sequence>
<dbReference type="STRING" id="985053.VMUT_0811"/>
<evidence type="ECO:0000313" key="2">
    <source>
        <dbReference type="Proteomes" id="UP000007485"/>
    </source>
</evidence>
<dbReference type="EMBL" id="CP002529">
    <property type="protein sequence ID" value="ADY01021.1"/>
    <property type="molecule type" value="Genomic_DNA"/>
</dbReference>
<gene>
    <name evidence="1" type="ordered locus">VMUT_0811</name>
</gene>
<name>F0QWH3_VULM7</name>
<accession>F0QWH3</accession>
<dbReference type="HOGENOM" id="CLU_1551906_0_0_2"/>
<dbReference type="OrthoDB" id="27297at2157"/>